<evidence type="ECO:0000313" key="9">
    <source>
        <dbReference type="Proteomes" id="UP000046393"/>
    </source>
</evidence>
<evidence type="ECO:0000256" key="1">
    <source>
        <dbReference type="ARBA" id="ARBA00007374"/>
    </source>
</evidence>
<dbReference type="GO" id="GO:0005634">
    <property type="term" value="C:nucleus"/>
    <property type="evidence" value="ECO:0007669"/>
    <property type="project" value="TreeGrafter"/>
</dbReference>
<dbReference type="WBParaSite" id="SMUV_0000209401-mRNA-1">
    <property type="protein sequence ID" value="SMUV_0000209401-mRNA-1"/>
    <property type="gene ID" value="SMUV_0000209401"/>
</dbReference>
<keyword evidence="3" id="KW-0547">Nucleotide-binding</keyword>
<sequence>MQTELPENCEWYREQIAGHHPSVFKNGQYEIGFIKERGSSYLLKPVQEGIRGQREVIDLLNKPVNNERQKVLIEFAQFLPKFYGLKQIYAGNKTIDCLVMEDLTEGYKQPCTMDIKMGKVTYDPDAPPEKIMSESVKYPAQTTLGFRLLGYRMHCNGDCKIRDKKWGRSRTLENIVSAYGEFLSGRRGEETVLTKHILSQLYKIQQWFHAQRVYHFYASSILIVYEACIQLEARPLVKLIDFSHVFPSNGDLDENYIFGLDNVVRFIEQFQNEIQQQKVSM</sequence>
<evidence type="ECO:0000256" key="5">
    <source>
        <dbReference type="ARBA" id="ARBA00022840"/>
    </source>
</evidence>
<comment type="catalytic activity">
    <reaction evidence="7">
        <text>1D-myo-inositol 1,3,4,6-tetrakisphosphate + ATP = 1D-myo-inositol 1,3,4,5,6-pentakisphosphate + ADP + H(+)</text>
        <dbReference type="Rhea" id="RHEA:12717"/>
        <dbReference type="ChEBI" id="CHEBI:15378"/>
        <dbReference type="ChEBI" id="CHEBI:30616"/>
        <dbReference type="ChEBI" id="CHEBI:57660"/>
        <dbReference type="ChEBI" id="CHEBI:57733"/>
        <dbReference type="ChEBI" id="CHEBI:456216"/>
        <dbReference type="EC" id="2.7.1.140"/>
    </reaction>
</comment>
<dbReference type="AlphaFoldDB" id="A0A0N5AD59"/>
<evidence type="ECO:0000256" key="6">
    <source>
        <dbReference type="ARBA" id="ARBA00036164"/>
    </source>
</evidence>
<dbReference type="Gene3D" id="3.30.470.160">
    <property type="entry name" value="Inositol polyphosphate kinase"/>
    <property type="match status" value="1"/>
</dbReference>
<dbReference type="PANTHER" id="PTHR12400:SF51">
    <property type="entry name" value="INOSITOL POLYPHOSPHATE MULTIKINASE"/>
    <property type="match status" value="1"/>
</dbReference>
<dbReference type="GO" id="GO:0005524">
    <property type="term" value="F:ATP binding"/>
    <property type="evidence" value="ECO:0007669"/>
    <property type="project" value="UniProtKB-KW"/>
</dbReference>
<keyword evidence="4 8" id="KW-0418">Kinase</keyword>
<dbReference type="InterPro" id="IPR005522">
    <property type="entry name" value="IPK"/>
</dbReference>
<reference evidence="10" key="1">
    <citation type="submission" date="2017-02" db="UniProtKB">
        <authorList>
            <consortium name="WormBaseParasite"/>
        </authorList>
    </citation>
    <scope>IDENTIFICATION</scope>
</reference>
<evidence type="ECO:0000256" key="3">
    <source>
        <dbReference type="ARBA" id="ARBA00022741"/>
    </source>
</evidence>
<dbReference type="Proteomes" id="UP000046393">
    <property type="component" value="Unplaced"/>
</dbReference>
<evidence type="ECO:0000313" key="10">
    <source>
        <dbReference type="WBParaSite" id="SMUV_0000209401-mRNA-1"/>
    </source>
</evidence>
<evidence type="ECO:0000256" key="4">
    <source>
        <dbReference type="ARBA" id="ARBA00022777"/>
    </source>
</evidence>
<dbReference type="EC" id="2.7.-.-" evidence="8"/>
<organism evidence="9 10">
    <name type="scientific">Syphacia muris</name>
    <dbReference type="NCBI Taxonomy" id="451379"/>
    <lineage>
        <taxon>Eukaryota</taxon>
        <taxon>Metazoa</taxon>
        <taxon>Ecdysozoa</taxon>
        <taxon>Nematoda</taxon>
        <taxon>Chromadorea</taxon>
        <taxon>Rhabditida</taxon>
        <taxon>Spirurina</taxon>
        <taxon>Oxyuridomorpha</taxon>
        <taxon>Oxyuroidea</taxon>
        <taxon>Oxyuridae</taxon>
        <taxon>Syphacia</taxon>
    </lineage>
</organism>
<keyword evidence="2 8" id="KW-0808">Transferase</keyword>
<name>A0A0N5AD59_9BILA</name>
<evidence type="ECO:0000256" key="7">
    <source>
        <dbReference type="ARBA" id="ARBA00036525"/>
    </source>
</evidence>
<protein>
    <recommendedName>
        <fullName evidence="8">Kinase</fullName>
        <ecNumber evidence="8">2.7.-.-</ecNumber>
    </recommendedName>
</protein>
<proteinExistence type="inferred from homology"/>
<dbReference type="Pfam" id="PF03770">
    <property type="entry name" value="IPK"/>
    <property type="match status" value="1"/>
</dbReference>
<evidence type="ECO:0000256" key="2">
    <source>
        <dbReference type="ARBA" id="ARBA00022679"/>
    </source>
</evidence>
<dbReference type="PANTHER" id="PTHR12400">
    <property type="entry name" value="INOSITOL POLYPHOSPHATE KINASE"/>
    <property type="match status" value="1"/>
</dbReference>
<dbReference type="SUPFAM" id="SSF56104">
    <property type="entry name" value="SAICAR synthase-like"/>
    <property type="match status" value="1"/>
</dbReference>
<keyword evidence="9" id="KW-1185">Reference proteome</keyword>
<accession>A0A0N5AD59</accession>
<dbReference type="GO" id="GO:0032958">
    <property type="term" value="P:inositol phosphate biosynthetic process"/>
    <property type="evidence" value="ECO:0007669"/>
    <property type="project" value="InterPro"/>
</dbReference>
<comment type="similarity">
    <text evidence="1 8">Belongs to the inositol phosphokinase (IPK) family.</text>
</comment>
<dbReference type="GO" id="GO:0008440">
    <property type="term" value="F:inositol-1,4,5-trisphosphate 3-kinase activity"/>
    <property type="evidence" value="ECO:0007669"/>
    <property type="project" value="TreeGrafter"/>
</dbReference>
<comment type="catalytic activity">
    <reaction evidence="6">
        <text>1D-myo-inositol 1,4,5-trisphosphate + 2 ATP = 1D-myo-inositol 1,3,4,5,6-pentakisphosphate + 2 ADP + 2 H(+)</text>
        <dbReference type="Rhea" id="RHEA:32359"/>
        <dbReference type="ChEBI" id="CHEBI:15378"/>
        <dbReference type="ChEBI" id="CHEBI:30616"/>
        <dbReference type="ChEBI" id="CHEBI:57733"/>
        <dbReference type="ChEBI" id="CHEBI:203600"/>
        <dbReference type="ChEBI" id="CHEBI:456216"/>
        <dbReference type="EC" id="2.7.1.151"/>
    </reaction>
</comment>
<dbReference type="InterPro" id="IPR038286">
    <property type="entry name" value="IPK_sf"/>
</dbReference>
<keyword evidence="5" id="KW-0067">ATP-binding</keyword>
<dbReference type="STRING" id="451379.A0A0N5AD59"/>
<evidence type="ECO:0000256" key="8">
    <source>
        <dbReference type="RuleBase" id="RU363090"/>
    </source>
</evidence>
<dbReference type="GO" id="GO:0047326">
    <property type="term" value="F:inositol-1,3,4,6-tetrakisphosphate 5-kinase activity"/>
    <property type="evidence" value="ECO:0007669"/>
    <property type="project" value="RHEA"/>
</dbReference>
<dbReference type="GO" id="GO:0005737">
    <property type="term" value="C:cytoplasm"/>
    <property type="evidence" value="ECO:0007669"/>
    <property type="project" value="TreeGrafter"/>
</dbReference>